<sequence>MPLTTFRATLLGVLFGEHFTPRIPAVTRLDTTYLPELRQGPCRLYCQRSTLALALTPILFPTPACGRWEIANALTEGGAAGSTAERSIVETAGLNSDAHVFMVSIQANVSATLWDPSTLRDTCSPSGSI</sequence>
<dbReference type="AlphaFoldDB" id="A0A9P6L1B1"/>
<keyword evidence="2" id="KW-1185">Reference proteome</keyword>
<evidence type="ECO:0000313" key="1">
    <source>
        <dbReference type="EMBL" id="KAF9778911.1"/>
    </source>
</evidence>
<reference evidence="1" key="2">
    <citation type="submission" date="2020-11" db="EMBL/GenBank/DDBJ databases">
        <authorList>
            <consortium name="DOE Joint Genome Institute"/>
            <person name="Kuo A."/>
            <person name="Miyauchi S."/>
            <person name="Kiss E."/>
            <person name="Drula E."/>
            <person name="Kohler A."/>
            <person name="Sanchez-Garcia M."/>
            <person name="Andreopoulos B."/>
            <person name="Barry K.W."/>
            <person name="Bonito G."/>
            <person name="Buee M."/>
            <person name="Carver A."/>
            <person name="Chen C."/>
            <person name="Cichocki N."/>
            <person name="Clum A."/>
            <person name="Culley D."/>
            <person name="Crous P.W."/>
            <person name="Fauchery L."/>
            <person name="Girlanda M."/>
            <person name="Hayes R."/>
            <person name="Keri Z."/>
            <person name="Labutti K."/>
            <person name="Lipzen A."/>
            <person name="Lombard V."/>
            <person name="Magnuson J."/>
            <person name="Maillard F."/>
            <person name="Morin E."/>
            <person name="Murat C."/>
            <person name="Nolan M."/>
            <person name="Ohm R."/>
            <person name="Pangilinan J."/>
            <person name="Pereira M."/>
            <person name="Perotto S."/>
            <person name="Peter M."/>
            <person name="Riley R."/>
            <person name="Sitrit Y."/>
            <person name="Stielow B."/>
            <person name="Szollosi G."/>
            <person name="Zifcakova L."/>
            <person name="Stursova M."/>
            <person name="Spatafora J.W."/>
            <person name="Tedersoo L."/>
            <person name="Vaario L.-M."/>
            <person name="Yamada A."/>
            <person name="Yan M."/>
            <person name="Wang P."/>
            <person name="Xu J."/>
            <person name="Bruns T."/>
            <person name="Baldrian P."/>
            <person name="Vilgalys R."/>
            <person name="Henrissat B."/>
            <person name="Grigoriev I.V."/>
            <person name="Hibbett D."/>
            <person name="Nagy L.G."/>
            <person name="Martin F.M."/>
        </authorList>
    </citation>
    <scope>NUCLEOTIDE SEQUENCE</scope>
    <source>
        <strain evidence="1">UH-Tt-Lm1</strain>
    </source>
</reference>
<comment type="caution">
    <text evidence="1">The sequence shown here is derived from an EMBL/GenBank/DDBJ whole genome shotgun (WGS) entry which is preliminary data.</text>
</comment>
<protein>
    <submittedName>
        <fullName evidence="1">Uncharacterized protein</fullName>
    </submittedName>
</protein>
<proteinExistence type="predicted"/>
<evidence type="ECO:0000313" key="2">
    <source>
        <dbReference type="Proteomes" id="UP000736335"/>
    </source>
</evidence>
<reference evidence="1" key="1">
    <citation type="journal article" date="2020" name="Nat. Commun.">
        <title>Large-scale genome sequencing of mycorrhizal fungi provides insights into the early evolution of symbiotic traits.</title>
        <authorList>
            <person name="Miyauchi S."/>
            <person name="Kiss E."/>
            <person name="Kuo A."/>
            <person name="Drula E."/>
            <person name="Kohler A."/>
            <person name="Sanchez-Garcia M."/>
            <person name="Morin E."/>
            <person name="Andreopoulos B."/>
            <person name="Barry K.W."/>
            <person name="Bonito G."/>
            <person name="Buee M."/>
            <person name="Carver A."/>
            <person name="Chen C."/>
            <person name="Cichocki N."/>
            <person name="Clum A."/>
            <person name="Culley D."/>
            <person name="Crous P.W."/>
            <person name="Fauchery L."/>
            <person name="Girlanda M."/>
            <person name="Hayes R.D."/>
            <person name="Keri Z."/>
            <person name="LaButti K."/>
            <person name="Lipzen A."/>
            <person name="Lombard V."/>
            <person name="Magnuson J."/>
            <person name="Maillard F."/>
            <person name="Murat C."/>
            <person name="Nolan M."/>
            <person name="Ohm R.A."/>
            <person name="Pangilinan J."/>
            <person name="Pereira M.F."/>
            <person name="Perotto S."/>
            <person name="Peter M."/>
            <person name="Pfister S."/>
            <person name="Riley R."/>
            <person name="Sitrit Y."/>
            <person name="Stielow J.B."/>
            <person name="Szollosi G."/>
            <person name="Zifcakova L."/>
            <person name="Stursova M."/>
            <person name="Spatafora J.W."/>
            <person name="Tedersoo L."/>
            <person name="Vaario L.M."/>
            <person name="Yamada A."/>
            <person name="Yan M."/>
            <person name="Wang P."/>
            <person name="Xu J."/>
            <person name="Bruns T."/>
            <person name="Baldrian P."/>
            <person name="Vilgalys R."/>
            <person name="Dunand C."/>
            <person name="Henrissat B."/>
            <person name="Grigoriev I.V."/>
            <person name="Hibbett D."/>
            <person name="Nagy L.G."/>
            <person name="Martin F.M."/>
        </authorList>
    </citation>
    <scope>NUCLEOTIDE SEQUENCE</scope>
    <source>
        <strain evidence="1">UH-Tt-Lm1</strain>
    </source>
</reference>
<organism evidence="1 2">
    <name type="scientific">Thelephora terrestris</name>
    <dbReference type="NCBI Taxonomy" id="56493"/>
    <lineage>
        <taxon>Eukaryota</taxon>
        <taxon>Fungi</taxon>
        <taxon>Dikarya</taxon>
        <taxon>Basidiomycota</taxon>
        <taxon>Agaricomycotina</taxon>
        <taxon>Agaricomycetes</taxon>
        <taxon>Thelephorales</taxon>
        <taxon>Thelephoraceae</taxon>
        <taxon>Thelephora</taxon>
    </lineage>
</organism>
<dbReference type="Proteomes" id="UP000736335">
    <property type="component" value="Unassembled WGS sequence"/>
</dbReference>
<accession>A0A9P6L1B1</accession>
<dbReference type="EMBL" id="WIUZ02000021">
    <property type="protein sequence ID" value="KAF9778911.1"/>
    <property type="molecule type" value="Genomic_DNA"/>
</dbReference>
<name>A0A9P6L1B1_9AGAM</name>
<gene>
    <name evidence="1" type="ORF">BJ322DRAFT_1090351</name>
</gene>